<dbReference type="EMBL" id="JQIF01000062">
    <property type="protein sequence ID" value="KGJ52574.1"/>
    <property type="molecule type" value="Genomic_DNA"/>
</dbReference>
<dbReference type="Pfam" id="PF13349">
    <property type="entry name" value="DUF4097"/>
    <property type="match status" value="1"/>
</dbReference>
<gene>
    <name evidence="2" type="ORF">CIAN88_14065</name>
</gene>
<evidence type="ECO:0000313" key="3">
    <source>
        <dbReference type="Proteomes" id="UP000030008"/>
    </source>
</evidence>
<sequence>MKKHRGIRTLVVVSVVLMVLGSLCIGVGIAKGGDLRYLHVDKDTVDWWPFNGSFGIQLGDSFDFTSWEEEKHSYKERWDQSLQEVDSLSLDVTLGDVRIERGKENKITFLDIRKEKVNIKQEKGNVTVTVDNPDISKGNRNRNDTIIVTLKDKQYERISVEDKLGDIQLKNLSAKHITIEEKLGDITLEHIVSKDLAIAQSAGDIEVDGQLYGNSVVKSSMGDITIHVRGDQKDYRYRVKNTMGDTQIQNREWELSCDAEEGNRSSDNYLQLHSSMGDIDLQFEG</sequence>
<organism evidence="2 3">
    <name type="scientific">Clostridium innocuum</name>
    <dbReference type="NCBI Taxonomy" id="1522"/>
    <lineage>
        <taxon>Bacteria</taxon>
        <taxon>Bacillati</taxon>
        <taxon>Bacillota</taxon>
        <taxon>Clostridia</taxon>
        <taxon>Eubacteriales</taxon>
        <taxon>Clostridiaceae</taxon>
        <taxon>Clostridium</taxon>
    </lineage>
</organism>
<proteinExistence type="predicted"/>
<feature type="domain" description="DUF4097" evidence="1">
    <location>
        <begin position="165"/>
        <end position="281"/>
    </location>
</feature>
<dbReference type="RefSeq" id="WP_044906039.1">
    <property type="nucleotide sequence ID" value="NZ_JQIF01000062.1"/>
</dbReference>
<name>A0A099I3M7_CLOIN</name>
<accession>A0A099I3M7</accession>
<comment type="caution">
    <text evidence="2">The sequence shown here is derived from an EMBL/GenBank/DDBJ whole genome shotgun (WGS) entry which is preliminary data.</text>
</comment>
<dbReference type="Proteomes" id="UP000030008">
    <property type="component" value="Unassembled WGS sequence"/>
</dbReference>
<protein>
    <recommendedName>
        <fullName evidence="1">DUF4097 domain-containing protein</fullName>
    </recommendedName>
</protein>
<evidence type="ECO:0000259" key="1">
    <source>
        <dbReference type="Pfam" id="PF13349"/>
    </source>
</evidence>
<evidence type="ECO:0000313" key="2">
    <source>
        <dbReference type="EMBL" id="KGJ52574.1"/>
    </source>
</evidence>
<reference evidence="2 3" key="1">
    <citation type="submission" date="2014-08" db="EMBL/GenBank/DDBJ databases">
        <title>Clostridium innocuum, an unnegligible vancomycin-resistant pathogen causing extra-intestinal infections.</title>
        <authorList>
            <person name="Feng Y."/>
            <person name="Chiu C.-H."/>
        </authorList>
    </citation>
    <scope>NUCLEOTIDE SEQUENCE [LARGE SCALE GENOMIC DNA]</scope>
    <source>
        <strain evidence="2 3">AN88</strain>
    </source>
</reference>
<dbReference type="InterPro" id="IPR025164">
    <property type="entry name" value="Toastrack_DUF4097"/>
</dbReference>
<dbReference type="AlphaFoldDB" id="A0A099I3M7"/>